<accession>A0A072U6Q0</accession>
<evidence type="ECO:0000256" key="1">
    <source>
        <dbReference type="ARBA" id="ARBA00004123"/>
    </source>
</evidence>
<dbReference type="PANTHER" id="PTHR12221">
    <property type="entry name" value="PESCADILLO - RELATED"/>
    <property type="match status" value="1"/>
</dbReference>
<dbReference type="Pfam" id="PF06732">
    <property type="entry name" value="Pescadillo_N"/>
    <property type="match status" value="1"/>
</dbReference>
<comment type="subcellular location">
    <subcellularLocation>
        <location evidence="1">Nucleus</location>
    </subcellularLocation>
</comment>
<dbReference type="EnsemblPlants" id="KEH25414">
    <property type="protein sequence ID" value="KEH25414"/>
    <property type="gene ID" value="MTR_6g022550"/>
</dbReference>
<evidence type="ECO:0000313" key="5">
    <source>
        <dbReference type="Proteomes" id="UP000002051"/>
    </source>
</evidence>
<dbReference type="EMBL" id="CM001222">
    <property type="protein sequence ID" value="KEH25414.1"/>
    <property type="molecule type" value="Genomic_DNA"/>
</dbReference>
<dbReference type="GO" id="GO:0005730">
    <property type="term" value="C:nucleolus"/>
    <property type="evidence" value="ECO:0007669"/>
    <property type="project" value="InterPro"/>
</dbReference>
<keyword evidence="5" id="KW-1185">Reference proteome</keyword>
<dbReference type="STRING" id="3880.A0A072U6Q0"/>
<sequence length="177" mass="20425">MEQLKRQEENEKVSGSIQTKLSISKAVTPRQPKKKVKGTHQTYYHLKDVSFLYREPLLEEHRTIRVHDRKIKKAETKKNYERTDSTPPPYLSPFVNYDEEGYIPENAKTINHLQAAARKEFLPLPSVGKEDSLHGALAYTSADFNVDTDISLLVMFRKLFQSPYACLSCLLLYPLPK</sequence>
<evidence type="ECO:0000313" key="4">
    <source>
        <dbReference type="EnsemblPlants" id="KEH25414"/>
    </source>
</evidence>
<reference evidence="4" key="3">
    <citation type="submission" date="2015-04" db="UniProtKB">
        <authorList>
            <consortium name="EnsemblPlants"/>
        </authorList>
    </citation>
    <scope>IDENTIFICATION</scope>
    <source>
        <strain evidence="4">cv. Jemalong A17</strain>
    </source>
</reference>
<evidence type="ECO:0000256" key="2">
    <source>
        <dbReference type="SAM" id="MobiDB-lite"/>
    </source>
</evidence>
<feature type="compositionally biased region" description="Polar residues" evidence="2">
    <location>
        <begin position="13"/>
        <end position="22"/>
    </location>
</feature>
<dbReference type="Proteomes" id="UP000002051">
    <property type="component" value="Chromosome 6"/>
</dbReference>
<gene>
    <name evidence="3" type="ordered locus">MTR_6g022550</name>
</gene>
<dbReference type="PANTHER" id="PTHR12221:SF6">
    <property type="entry name" value="PESCADILLO HOMOLOG"/>
    <property type="match status" value="1"/>
</dbReference>
<feature type="region of interest" description="Disordered" evidence="2">
    <location>
        <begin position="1"/>
        <end position="39"/>
    </location>
</feature>
<name>A0A072U6Q0_MEDTR</name>
<protein>
    <submittedName>
        <fullName evidence="3">Pescadillo amino-terminal protein</fullName>
    </submittedName>
</protein>
<dbReference type="InterPro" id="IPR010613">
    <property type="entry name" value="PES"/>
</dbReference>
<reference evidence="3 5" key="2">
    <citation type="journal article" date="2014" name="BMC Genomics">
        <title>An improved genome release (version Mt4.0) for the model legume Medicago truncatula.</title>
        <authorList>
            <person name="Tang H."/>
            <person name="Krishnakumar V."/>
            <person name="Bidwell S."/>
            <person name="Rosen B."/>
            <person name="Chan A."/>
            <person name="Zhou S."/>
            <person name="Gentzbittel L."/>
            <person name="Childs K.L."/>
            <person name="Yandell M."/>
            <person name="Gundlach H."/>
            <person name="Mayer K.F."/>
            <person name="Schwartz D.C."/>
            <person name="Town C.D."/>
        </authorList>
    </citation>
    <scope>GENOME REANNOTATION</scope>
    <source>
        <strain evidence="3">A17</strain>
        <strain evidence="4 5">cv. Jemalong A17</strain>
    </source>
</reference>
<reference evidence="3 5" key="1">
    <citation type="journal article" date="2011" name="Nature">
        <title>The Medicago genome provides insight into the evolution of rhizobial symbioses.</title>
        <authorList>
            <person name="Young N.D."/>
            <person name="Debelle F."/>
            <person name="Oldroyd G.E."/>
            <person name="Geurts R."/>
            <person name="Cannon S.B."/>
            <person name="Udvardi M.K."/>
            <person name="Benedito V.A."/>
            <person name="Mayer K.F."/>
            <person name="Gouzy J."/>
            <person name="Schoof H."/>
            <person name="Van de Peer Y."/>
            <person name="Proost S."/>
            <person name="Cook D.R."/>
            <person name="Meyers B.C."/>
            <person name="Spannagl M."/>
            <person name="Cheung F."/>
            <person name="De Mita S."/>
            <person name="Krishnakumar V."/>
            <person name="Gundlach H."/>
            <person name="Zhou S."/>
            <person name="Mudge J."/>
            <person name="Bharti A.K."/>
            <person name="Murray J.D."/>
            <person name="Naoumkina M.A."/>
            <person name="Rosen B."/>
            <person name="Silverstein K.A."/>
            <person name="Tang H."/>
            <person name="Rombauts S."/>
            <person name="Zhao P.X."/>
            <person name="Zhou P."/>
            <person name="Barbe V."/>
            <person name="Bardou P."/>
            <person name="Bechner M."/>
            <person name="Bellec A."/>
            <person name="Berger A."/>
            <person name="Berges H."/>
            <person name="Bidwell S."/>
            <person name="Bisseling T."/>
            <person name="Choisne N."/>
            <person name="Couloux A."/>
            <person name="Denny R."/>
            <person name="Deshpande S."/>
            <person name="Dai X."/>
            <person name="Doyle J.J."/>
            <person name="Dudez A.M."/>
            <person name="Farmer A.D."/>
            <person name="Fouteau S."/>
            <person name="Franken C."/>
            <person name="Gibelin C."/>
            <person name="Gish J."/>
            <person name="Goldstein S."/>
            <person name="Gonzalez A.J."/>
            <person name="Green P.J."/>
            <person name="Hallab A."/>
            <person name="Hartog M."/>
            <person name="Hua A."/>
            <person name="Humphray S.J."/>
            <person name="Jeong D.H."/>
            <person name="Jing Y."/>
            <person name="Jocker A."/>
            <person name="Kenton S.M."/>
            <person name="Kim D.J."/>
            <person name="Klee K."/>
            <person name="Lai H."/>
            <person name="Lang C."/>
            <person name="Lin S."/>
            <person name="Macmil S.L."/>
            <person name="Magdelenat G."/>
            <person name="Matthews L."/>
            <person name="McCorrison J."/>
            <person name="Monaghan E.L."/>
            <person name="Mun J.H."/>
            <person name="Najar F.Z."/>
            <person name="Nicholson C."/>
            <person name="Noirot C."/>
            <person name="O'Bleness M."/>
            <person name="Paule C.R."/>
            <person name="Poulain J."/>
            <person name="Prion F."/>
            <person name="Qin B."/>
            <person name="Qu C."/>
            <person name="Retzel E.F."/>
            <person name="Riddle C."/>
            <person name="Sallet E."/>
            <person name="Samain S."/>
            <person name="Samson N."/>
            <person name="Sanders I."/>
            <person name="Saurat O."/>
            <person name="Scarpelli C."/>
            <person name="Schiex T."/>
            <person name="Segurens B."/>
            <person name="Severin A.J."/>
            <person name="Sherrier D.J."/>
            <person name="Shi R."/>
            <person name="Sims S."/>
            <person name="Singer S.R."/>
            <person name="Sinharoy S."/>
            <person name="Sterck L."/>
            <person name="Viollet A."/>
            <person name="Wang B.B."/>
            <person name="Wang K."/>
            <person name="Wang M."/>
            <person name="Wang X."/>
            <person name="Warfsmann J."/>
            <person name="Weissenbach J."/>
            <person name="White D.D."/>
            <person name="White J.D."/>
            <person name="Wiley G.B."/>
            <person name="Wincker P."/>
            <person name="Xing Y."/>
            <person name="Yang L."/>
            <person name="Yao Z."/>
            <person name="Ying F."/>
            <person name="Zhai J."/>
            <person name="Zhou L."/>
            <person name="Zuber A."/>
            <person name="Denarie J."/>
            <person name="Dixon R.A."/>
            <person name="May G.D."/>
            <person name="Schwartz D.C."/>
            <person name="Rogers J."/>
            <person name="Quetier F."/>
            <person name="Town C.D."/>
            <person name="Roe B.A."/>
        </authorList>
    </citation>
    <scope>NUCLEOTIDE SEQUENCE [LARGE SCALE GENOMIC DNA]</scope>
    <source>
        <strain evidence="3">A17</strain>
        <strain evidence="4 5">cv. Jemalong A17</strain>
    </source>
</reference>
<evidence type="ECO:0000313" key="3">
    <source>
        <dbReference type="EMBL" id="KEH25414.1"/>
    </source>
</evidence>
<dbReference type="GO" id="GO:0042254">
    <property type="term" value="P:ribosome biogenesis"/>
    <property type="evidence" value="ECO:0007669"/>
    <property type="project" value="InterPro"/>
</dbReference>
<organism evidence="3 5">
    <name type="scientific">Medicago truncatula</name>
    <name type="common">Barrel medic</name>
    <name type="synonym">Medicago tribuloides</name>
    <dbReference type="NCBI Taxonomy" id="3880"/>
    <lineage>
        <taxon>Eukaryota</taxon>
        <taxon>Viridiplantae</taxon>
        <taxon>Streptophyta</taxon>
        <taxon>Embryophyta</taxon>
        <taxon>Tracheophyta</taxon>
        <taxon>Spermatophyta</taxon>
        <taxon>Magnoliopsida</taxon>
        <taxon>eudicotyledons</taxon>
        <taxon>Gunneridae</taxon>
        <taxon>Pentapetalae</taxon>
        <taxon>rosids</taxon>
        <taxon>fabids</taxon>
        <taxon>Fabales</taxon>
        <taxon>Fabaceae</taxon>
        <taxon>Papilionoideae</taxon>
        <taxon>50 kb inversion clade</taxon>
        <taxon>NPAAA clade</taxon>
        <taxon>Hologalegina</taxon>
        <taxon>IRL clade</taxon>
        <taxon>Trifolieae</taxon>
        <taxon>Medicago</taxon>
    </lineage>
</organism>
<proteinExistence type="predicted"/>
<dbReference type="HOGENOM" id="CLU_1520090_0_0_1"/>
<feature type="compositionally biased region" description="Basic and acidic residues" evidence="2">
    <location>
        <begin position="1"/>
        <end position="12"/>
    </location>
</feature>
<dbReference type="AlphaFoldDB" id="A0A072U6Q0"/>